<comment type="cofactor">
    <cofactor evidence="1">
        <name>FAD</name>
        <dbReference type="ChEBI" id="CHEBI:57692"/>
    </cofactor>
</comment>
<dbReference type="Pfam" id="PF14759">
    <property type="entry name" value="Reductase_C"/>
    <property type="match status" value="1"/>
</dbReference>
<dbReference type="InterPro" id="IPR023753">
    <property type="entry name" value="FAD/NAD-binding_dom"/>
</dbReference>
<evidence type="ECO:0000256" key="4">
    <source>
        <dbReference type="ARBA" id="ARBA00023002"/>
    </source>
</evidence>
<dbReference type="PANTHER" id="PTHR43557:SF2">
    <property type="entry name" value="RIESKE DOMAIN-CONTAINING PROTEIN-RELATED"/>
    <property type="match status" value="1"/>
</dbReference>
<organism evidence="7 8">
    <name type="scientific">Pseudomonas saudiphocaensis</name>
    <dbReference type="NCBI Taxonomy" id="1499686"/>
    <lineage>
        <taxon>Bacteria</taxon>
        <taxon>Pseudomonadati</taxon>
        <taxon>Pseudomonadota</taxon>
        <taxon>Gammaproteobacteria</taxon>
        <taxon>Pseudomonadales</taxon>
        <taxon>Pseudomonadaceae</taxon>
        <taxon>Pseudomonas</taxon>
    </lineage>
</organism>
<dbReference type="HOGENOM" id="CLU_003291_4_0_6"/>
<evidence type="ECO:0000256" key="2">
    <source>
        <dbReference type="ARBA" id="ARBA00022630"/>
    </source>
</evidence>
<accession>A0A078LSG8</accession>
<proteinExistence type="predicted"/>
<dbReference type="eggNOG" id="COG0446">
    <property type="taxonomic scope" value="Bacteria"/>
</dbReference>
<dbReference type="Pfam" id="PF07992">
    <property type="entry name" value="Pyr_redox_2"/>
    <property type="match status" value="1"/>
</dbReference>
<evidence type="ECO:0000313" key="7">
    <source>
        <dbReference type="EMBL" id="CDZ94109.1"/>
    </source>
</evidence>
<dbReference type="PRINTS" id="PR00411">
    <property type="entry name" value="PNDRDTASEI"/>
</dbReference>
<dbReference type="InterPro" id="IPR050446">
    <property type="entry name" value="FAD-oxidoreductase/Apoptosis"/>
</dbReference>
<dbReference type="OrthoDB" id="9800167at2"/>
<name>A0A078LSG8_9PSED</name>
<dbReference type="GO" id="GO:0005737">
    <property type="term" value="C:cytoplasm"/>
    <property type="evidence" value="ECO:0007669"/>
    <property type="project" value="TreeGrafter"/>
</dbReference>
<protein>
    <submittedName>
        <fullName evidence="7">FAD-dependent pyridine nucleotide-disulfide oxidoreductase</fullName>
    </submittedName>
</protein>
<dbReference type="Gene3D" id="3.30.390.30">
    <property type="match status" value="1"/>
</dbReference>
<dbReference type="RefSeq" id="WP_037023239.1">
    <property type="nucleotide sequence ID" value="NZ_CCSF01000001.1"/>
</dbReference>
<keyword evidence="2" id="KW-0285">Flavoprotein</keyword>
<dbReference type="GO" id="GO:0016651">
    <property type="term" value="F:oxidoreductase activity, acting on NAD(P)H"/>
    <property type="evidence" value="ECO:0007669"/>
    <property type="project" value="TreeGrafter"/>
</dbReference>
<sequence>MSGKRVLIVGAGHAGGRVAQHLIALDEHCQVILVGEEAYAPYERPALSKDVLLGKQSSDELTLGPVGFWSETTRLQRVVGRVVELDRIARSVTLSDGSQIAFDELVIATGGAARTLDIRGGDLPGLHVLRTIPDCHQLAEALQGAESIAIIGAGVIGMEVAASATQLGLKVTVLDVGDRVMRRCLPPDASAWLRQLHLDAGVSLESSVRPQAIAEVNGQYAIQAKREDGSKVQVWADQMLVAVGIECEVHFAQAAGIQCDNGIVVDEFCRSPSEPWCYAVGDVANTFSPFYGRHMRQETWRNAENQARAVALQITGKSEPYHEIPWMWSDQFGHNIQVVGTIEGFDQQVLRGNPAEHQATWLLLKEGRVVGGVMINQAKDRKPLEALINSRALIDRELLADSNLTLKKLAA</sequence>
<dbReference type="InterPro" id="IPR016156">
    <property type="entry name" value="FAD/NAD-linked_Rdtase_dimer_sf"/>
</dbReference>
<dbReference type="Gene3D" id="3.50.50.60">
    <property type="entry name" value="FAD/NAD(P)-binding domain"/>
    <property type="match status" value="2"/>
</dbReference>
<dbReference type="SUPFAM" id="SSF55424">
    <property type="entry name" value="FAD/NAD-linked reductases, dimerisation (C-terminal) domain"/>
    <property type="match status" value="1"/>
</dbReference>
<keyword evidence="8" id="KW-1185">Reference proteome</keyword>
<reference evidence="7 8" key="1">
    <citation type="submission" date="2014-07" db="EMBL/GenBank/DDBJ databases">
        <authorList>
            <person name="Urmite Genomes Urmite Genomes"/>
        </authorList>
    </citation>
    <scope>NUCLEOTIDE SEQUENCE [LARGE SCALE GENOMIC DNA]</scope>
    <source>
        <strain evidence="7 8">20_BN</strain>
    </source>
</reference>
<dbReference type="AlphaFoldDB" id="A0A078LSG8"/>
<dbReference type="InterPro" id="IPR028202">
    <property type="entry name" value="Reductase_C"/>
</dbReference>
<evidence type="ECO:0000259" key="6">
    <source>
        <dbReference type="Pfam" id="PF14759"/>
    </source>
</evidence>
<dbReference type="STRING" id="1499686.BN1079_01420"/>
<feature type="domain" description="Reductase C-terminal" evidence="6">
    <location>
        <begin position="326"/>
        <end position="410"/>
    </location>
</feature>
<dbReference type="SUPFAM" id="SSF51905">
    <property type="entry name" value="FAD/NAD(P)-binding domain"/>
    <property type="match status" value="2"/>
</dbReference>
<keyword evidence="4" id="KW-0560">Oxidoreductase</keyword>
<dbReference type="Proteomes" id="UP000053902">
    <property type="component" value="Unassembled WGS sequence"/>
</dbReference>
<dbReference type="PRINTS" id="PR00368">
    <property type="entry name" value="FADPNR"/>
</dbReference>
<dbReference type="InterPro" id="IPR036188">
    <property type="entry name" value="FAD/NAD-bd_sf"/>
</dbReference>
<evidence type="ECO:0000256" key="3">
    <source>
        <dbReference type="ARBA" id="ARBA00022827"/>
    </source>
</evidence>
<evidence type="ECO:0000313" key="8">
    <source>
        <dbReference type="Proteomes" id="UP000053902"/>
    </source>
</evidence>
<evidence type="ECO:0000256" key="1">
    <source>
        <dbReference type="ARBA" id="ARBA00001974"/>
    </source>
</evidence>
<feature type="domain" description="FAD/NAD(P)-binding" evidence="5">
    <location>
        <begin position="5"/>
        <end position="307"/>
    </location>
</feature>
<dbReference type="EMBL" id="CCSF01000001">
    <property type="protein sequence ID" value="CDZ94109.1"/>
    <property type="molecule type" value="Genomic_DNA"/>
</dbReference>
<dbReference type="PANTHER" id="PTHR43557">
    <property type="entry name" value="APOPTOSIS-INDUCING FACTOR 1"/>
    <property type="match status" value="1"/>
</dbReference>
<gene>
    <name evidence="7" type="ORF">BN1079_01420</name>
</gene>
<keyword evidence="3" id="KW-0274">FAD</keyword>
<evidence type="ECO:0000259" key="5">
    <source>
        <dbReference type="Pfam" id="PF07992"/>
    </source>
</evidence>